<reference evidence="2 3" key="1">
    <citation type="submission" date="2024-10" db="EMBL/GenBank/DDBJ databases">
        <title>The Natural Products Discovery Center: Release of the First 8490 Sequenced Strains for Exploring Actinobacteria Biosynthetic Diversity.</title>
        <authorList>
            <person name="Kalkreuter E."/>
            <person name="Kautsar S.A."/>
            <person name="Yang D."/>
            <person name="Bader C.D."/>
            <person name="Teijaro C.N."/>
            <person name="Fluegel L."/>
            <person name="Davis C.M."/>
            <person name="Simpson J.R."/>
            <person name="Lauterbach L."/>
            <person name="Steele A.D."/>
            <person name="Gui C."/>
            <person name="Meng S."/>
            <person name="Li G."/>
            <person name="Viehrig K."/>
            <person name="Ye F."/>
            <person name="Su P."/>
            <person name="Kiefer A.F."/>
            <person name="Nichols A."/>
            <person name="Cepeda A.J."/>
            <person name="Yan W."/>
            <person name="Fan B."/>
            <person name="Jiang Y."/>
            <person name="Adhikari A."/>
            <person name="Zheng C.-J."/>
            <person name="Schuster L."/>
            <person name="Cowan T.M."/>
            <person name="Smanski M.J."/>
            <person name="Chevrette M.G."/>
            <person name="De Carvalho L.P.S."/>
            <person name="Shen B."/>
        </authorList>
    </citation>
    <scope>NUCLEOTIDE SEQUENCE [LARGE SCALE GENOMIC DNA]</scope>
    <source>
        <strain evidence="2 3">NPDC053346</strain>
    </source>
</reference>
<feature type="region of interest" description="Disordered" evidence="1">
    <location>
        <begin position="172"/>
        <end position="193"/>
    </location>
</feature>
<protein>
    <submittedName>
        <fullName evidence="2">Uncharacterized protein</fullName>
    </submittedName>
</protein>
<dbReference type="RefSeq" id="WP_399621427.1">
    <property type="nucleotide sequence ID" value="NZ_JBITYT010000021.1"/>
</dbReference>
<name>A0ABW8D1N4_STRBI</name>
<gene>
    <name evidence="2" type="ORF">ACIGW0_30945</name>
</gene>
<accession>A0ABW8D1N4</accession>
<evidence type="ECO:0000313" key="3">
    <source>
        <dbReference type="Proteomes" id="UP001614391"/>
    </source>
</evidence>
<sequence>MTDHHPYRIGTRRGDLYVLWRRGEGDDRDAVAADDRGRLLAFHAVGPAEEHCARHRWDFVADAESYLDLEPVGEWVRVPGPVPAAPLLEAWNFFEDLARGVDTALALPAQDAVHDAAYDRFFEAGDGGLWTAVEAAAAHGLLRTGLALWEEAVRGAVVPDAHLLVRRAGAGPPPAPDAFSPTGHDNGQCRTNT</sequence>
<dbReference type="Proteomes" id="UP001614391">
    <property type="component" value="Unassembled WGS sequence"/>
</dbReference>
<evidence type="ECO:0000313" key="2">
    <source>
        <dbReference type="EMBL" id="MFI9123759.1"/>
    </source>
</evidence>
<comment type="caution">
    <text evidence="2">The sequence shown here is derived from an EMBL/GenBank/DDBJ whole genome shotgun (WGS) entry which is preliminary data.</text>
</comment>
<keyword evidence="3" id="KW-1185">Reference proteome</keyword>
<proteinExistence type="predicted"/>
<organism evidence="2 3">
    <name type="scientific">Streptomyces bikiniensis</name>
    <dbReference type="NCBI Taxonomy" id="1896"/>
    <lineage>
        <taxon>Bacteria</taxon>
        <taxon>Bacillati</taxon>
        <taxon>Actinomycetota</taxon>
        <taxon>Actinomycetes</taxon>
        <taxon>Kitasatosporales</taxon>
        <taxon>Streptomycetaceae</taxon>
        <taxon>Streptomyces</taxon>
    </lineage>
</organism>
<evidence type="ECO:0000256" key="1">
    <source>
        <dbReference type="SAM" id="MobiDB-lite"/>
    </source>
</evidence>
<dbReference type="EMBL" id="JBITYT010000021">
    <property type="protein sequence ID" value="MFI9123759.1"/>
    <property type="molecule type" value="Genomic_DNA"/>
</dbReference>
<feature type="compositionally biased region" description="Polar residues" evidence="1">
    <location>
        <begin position="183"/>
        <end position="193"/>
    </location>
</feature>